<dbReference type="AlphaFoldDB" id="W4KRN4"/>
<name>W4KRN4_HETIT</name>
<proteinExistence type="predicted"/>
<reference evidence="2 3" key="1">
    <citation type="journal article" date="2012" name="New Phytol.">
        <title>Insight into trade-off between wood decay and parasitism from the genome of a fungal forest pathogen.</title>
        <authorList>
            <person name="Olson A."/>
            <person name="Aerts A."/>
            <person name="Asiegbu F."/>
            <person name="Belbahri L."/>
            <person name="Bouzid O."/>
            <person name="Broberg A."/>
            <person name="Canback B."/>
            <person name="Coutinho P.M."/>
            <person name="Cullen D."/>
            <person name="Dalman K."/>
            <person name="Deflorio G."/>
            <person name="van Diepen L.T."/>
            <person name="Dunand C."/>
            <person name="Duplessis S."/>
            <person name="Durling M."/>
            <person name="Gonthier P."/>
            <person name="Grimwood J."/>
            <person name="Fossdal C.G."/>
            <person name="Hansson D."/>
            <person name="Henrissat B."/>
            <person name="Hietala A."/>
            <person name="Himmelstrand K."/>
            <person name="Hoffmeister D."/>
            <person name="Hogberg N."/>
            <person name="James T.Y."/>
            <person name="Karlsson M."/>
            <person name="Kohler A."/>
            <person name="Kues U."/>
            <person name="Lee Y.H."/>
            <person name="Lin Y.C."/>
            <person name="Lind M."/>
            <person name="Lindquist E."/>
            <person name="Lombard V."/>
            <person name="Lucas S."/>
            <person name="Lunden K."/>
            <person name="Morin E."/>
            <person name="Murat C."/>
            <person name="Park J."/>
            <person name="Raffaello T."/>
            <person name="Rouze P."/>
            <person name="Salamov A."/>
            <person name="Schmutz J."/>
            <person name="Solheim H."/>
            <person name="Stahlberg J."/>
            <person name="Velez H."/>
            <person name="de Vries R.P."/>
            <person name="Wiebenga A."/>
            <person name="Woodward S."/>
            <person name="Yakovlev I."/>
            <person name="Garbelotto M."/>
            <person name="Martin F."/>
            <person name="Grigoriev I.V."/>
            <person name="Stenlid J."/>
        </authorList>
    </citation>
    <scope>NUCLEOTIDE SEQUENCE [LARGE SCALE GENOMIC DNA]</scope>
    <source>
        <strain evidence="2 3">TC 32-1</strain>
    </source>
</reference>
<dbReference type="InParanoid" id="W4KRN4"/>
<dbReference type="EMBL" id="KI925454">
    <property type="protein sequence ID" value="ETW87731.1"/>
    <property type="molecule type" value="Genomic_DNA"/>
</dbReference>
<dbReference type="GeneID" id="20675824"/>
<dbReference type="RefSeq" id="XP_009541598.1">
    <property type="nucleotide sequence ID" value="XM_009543303.1"/>
</dbReference>
<dbReference type="Proteomes" id="UP000030671">
    <property type="component" value="Unassembled WGS sequence"/>
</dbReference>
<feature type="compositionally biased region" description="Low complexity" evidence="1">
    <location>
        <begin position="101"/>
        <end position="113"/>
    </location>
</feature>
<evidence type="ECO:0000313" key="2">
    <source>
        <dbReference type="EMBL" id="ETW87731.1"/>
    </source>
</evidence>
<accession>W4KRN4</accession>
<dbReference type="KEGG" id="hir:HETIRDRAFT_448176"/>
<feature type="compositionally biased region" description="Pro residues" evidence="1">
    <location>
        <begin position="66"/>
        <end position="78"/>
    </location>
</feature>
<keyword evidence="3" id="KW-1185">Reference proteome</keyword>
<feature type="compositionally biased region" description="Basic and acidic residues" evidence="1">
    <location>
        <begin position="40"/>
        <end position="61"/>
    </location>
</feature>
<protein>
    <submittedName>
        <fullName evidence="2">Uncharacterized protein</fullName>
    </submittedName>
</protein>
<feature type="region of interest" description="Disordered" evidence="1">
    <location>
        <begin position="26"/>
        <end position="156"/>
    </location>
</feature>
<evidence type="ECO:0000256" key="1">
    <source>
        <dbReference type="SAM" id="MobiDB-lite"/>
    </source>
</evidence>
<dbReference type="HOGENOM" id="CLU_1343406_0_0_1"/>
<organism evidence="2 3">
    <name type="scientific">Heterobasidion irregulare (strain TC 32-1)</name>
    <dbReference type="NCBI Taxonomy" id="747525"/>
    <lineage>
        <taxon>Eukaryota</taxon>
        <taxon>Fungi</taxon>
        <taxon>Dikarya</taxon>
        <taxon>Basidiomycota</taxon>
        <taxon>Agaricomycotina</taxon>
        <taxon>Agaricomycetes</taxon>
        <taxon>Russulales</taxon>
        <taxon>Bondarzewiaceae</taxon>
        <taxon>Heterobasidion</taxon>
        <taxon>Heterobasidion annosum species complex</taxon>
    </lineage>
</organism>
<feature type="compositionally biased region" description="Pro residues" evidence="1">
    <location>
        <begin position="118"/>
        <end position="139"/>
    </location>
</feature>
<feature type="compositionally biased region" description="Pro residues" evidence="1">
    <location>
        <begin position="85"/>
        <end position="97"/>
    </location>
</feature>
<sequence>MRGRGEGTHRIQMWMFVRGRVLCRTCRSSSRAGSRGRRGRGWDGRLWGGEERGRGGGDHPSRRLPPRPADLPCAPSPRLPSRAPFGPPDQPPTPPPGARIRTLTLLVRGTTTGAHGRPPCPRPPREPPNAPTPSPPHRMTPPRHGADGACKPASRAPSYTQHIHFLGPTPRARITTYVLARTHARTLARDLRASHPPARPHASE</sequence>
<gene>
    <name evidence="2" type="ORF">HETIRDRAFT_448176</name>
</gene>
<evidence type="ECO:0000313" key="3">
    <source>
        <dbReference type="Proteomes" id="UP000030671"/>
    </source>
</evidence>